<evidence type="ECO:0000256" key="1">
    <source>
        <dbReference type="SAM" id="MobiDB-lite"/>
    </source>
</evidence>
<name>A0A7S3JP51_9SPIT</name>
<feature type="compositionally biased region" description="Basic and acidic residues" evidence="1">
    <location>
        <begin position="12"/>
        <end position="23"/>
    </location>
</feature>
<gene>
    <name evidence="2" type="ORF">EHAR0213_LOCUS17396</name>
</gene>
<accession>A0A7S3JP51</accession>
<proteinExistence type="predicted"/>
<dbReference type="EMBL" id="HBII01041496">
    <property type="protein sequence ID" value="CAE0358473.1"/>
    <property type="molecule type" value="Transcribed_RNA"/>
</dbReference>
<feature type="compositionally biased region" description="Polar residues" evidence="1">
    <location>
        <begin position="1"/>
        <end position="11"/>
    </location>
</feature>
<organism evidence="2">
    <name type="scientific">Euplotes harpa</name>
    <dbReference type="NCBI Taxonomy" id="151035"/>
    <lineage>
        <taxon>Eukaryota</taxon>
        <taxon>Sar</taxon>
        <taxon>Alveolata</taxon>
        <taxon>Ciliophora</taxon>
        <taxon>Intramacronucleata</taxon>
        <taxon>Spirotrichea</taxon>
        <taxon>Hypotrichia</taxon>
        <taxon>Euplotida</taxon>
        <taxon>Euplotidae</taxon>
        <taxon>Euplotes</taxon>
    </lineage>
</organism>
<reference evidence="2" key="1">
    <citation type="submission" date="2021-01" db="EMBL/GenBank/DDBJ databases">
        <authorList>
            <person name="Corre E."/>
            <person name="Pelletier E."/>
            <person name="Niang G."/>
            <person name="Scheremetjew M."/>
            <person name="Finn R."/>
            <person name="Kale V."/>
            <person name="Holt S."/>
            <person name="Cochrane G."/>
            <person name="Meng A."/>
            <person name="Brown T."/>
            <person name="Cohen L."/>
        </authorList>
    </citation>
    <scope>NUCLEOTIDE SEQUENCE</scope>
    <source>
        <strain evidence="2">FSP1.4</strain>
    </source>
</reference>
<evidence type="ECO:0000313" key="2">
    <source>
        <dbReference type="EMBL" id="CAE0358473.1"/>
    </source>
</evidence>
<sequence>MENKSLSQRKSYVSEKVEQEKKTSVNLQQTRENNMLNRFYENYRKKTKVSDLIYCDDNRNSHLAGAVSIKDTMNLTQTTITSNQAPLPKNFKRIPAMIDSLTK</sequence>
<protein>
    <submittedName>
        <fullName evidence="2">Uncharacterized protein</fullName>
    </submittedName>
</protein>
<dbReference type="AlphaFoldDB" id="A0A7S3JP51"/>
<feature type="region of interest" description="Disordered" evidence="1">
    <location>
        <begin position="1"/>
        <end position="26"/>
    </location>
</feature>